<feature type="compositionally biased region" description="Basic and acidic residues" evidence="1">
    <location>
        <begin position="66"/>
        <end position="80"/>
    </location>
</feature>
<feature type="compositionally biased region" description="Gly residues" evidence="1">
    <location>
        <begin position="81"/>
        <end position="92"/>
    </location>
</feature>
<evidence type="ECO:0000256" key="1">
    <source>
        <dbReference type="SAM" id="MobiDB-lite"/>
    </source>
</evidence>
<accession>A0A7S3M3Y9</accession>
<protein>
    <submittedName>
        <fullName evidence="2">Uncharacterized protein</fullName>
    </submittedName>
</protein>
<feature type="compositionally biased region" description="Basic and acidic residues" evidence="1">
    <location>
        <begin position="121"/>
        <end position="153"/>
    </location>
</feature>
<organism evidence="2">
    <name type="scientific">Spumella elongata</name>
    <dbReference type="NCBI Taxonomy" id="89044"/>
    <lineage>
        <taxon>Eukaryota</taxon>
        <taxon>Sar</taxon>
        <taxon>Stramenopiles</taxon>
        <taxon>Ochrophyta</taxon>
        <taxon>Chrysophyceae</taxon>
        <taxon>Chromulinales</taxon>
        <taxon>Chromulinaceae</taxon>
        <taxon>Spumella</taxon>
    </lineage>
</organism>
<gene>
    <name evidence="2" type="ORF">SELO1098_LOCUS10660</name>
</gene>
<feature type="compositionally biased region" description="Basic and acidic residues" evidence="1">
    <location>
        <begin position="40"/>
        <end position="54"/>
    </location>
</feature>
<reference evidence="2" key="1">
    <citation type="submission" date="2021-01" db="EMBL/GenBank/DDBJ databases">
        <authorList>
            <person name="Corre E."/>
            <person name="Pelletier E."/>
            <person name="Niang G."/>
            <person name="Scheremetjew M."/>
            <person name="Finn R."/>
            <person name="Kale V."/>
            <person name="Holt S."/>
            <person name="Cochrane G."/>
            <person name="Meng A."/>
            <person name="Brown T."/>
            <person name="Cohen L."/>
        </authorList>
    </citation>
    <scope>NUCLEOTIDE SEQUENCE</scope>
    <source>
        <strain evidence="2">CCAP 955/1</strain>
    </source>
</reference>
<sequence>MHGADLDGRSIRVEKARRNNGYQKTPGVYLGPPQLSARFVRGDERGPPRDRGYGGDRPQGGGYRGGYERERDPRDVRGGDRGGYGGGGGYMGHRGEDPRYPPAYQRGPPGGGYGDRGPPMYRDEGRYQPEPRFEPYGRGRDGPPPQRFDDRGPPRGAYYDGPRGGPPMNGGPMGPGPNMRGRPGRSRSPPPRGGDDSRGPMPINGGAPGGPGYDRNGPPSGGYGGGAGYYAPGQNGPGGPPRGGARY</sequence>
<dbReference type="EMBL" id="HBIC01021270">
    <property type="protein sequence ID" value="CAE0281826.1"/>
    <property type="molecule type" value="Transcribed_RNA"/>
</dbReference>
<feature type="compositionally biased region" description="Gly residues" evidence="1">
    <location>
        <begin position="55"/>
        <end position="65"/>
    </location>
</feature>
<feature type="compositionally biased region" description="Basic and acidic residues" evidence="1">
    <location>
        <begin position="1"/>
        <end position="17"/>
    </location>
</feature>
<feature type="compositionally biased region" description="Gly residues" evidence="1">
    <location>
        <begin position="219"/>
        <end position="228"/>
    </location>
</feature>
<dbReference type="AlphaFoldDB" id="A0A7S3M3Y9"/>
<name>A0A7S3M3Y9_9STRA</name>
<evidence type="ECO:0000313" key="2">
    <source>
        <dbReference type="EMBL" id="CAE0281826.1"/>
    </source>
</evidence>
<feature type="region of interest" description="Disordered" evidence="1">
    <location>
        <begin position="1"/>
        <end position="247"/>
    </location>
</feature>
<proteinExistence type="predicted"/>